<proteinExistence type="predicted"/>
<reference evidence="2" key="1">
    <citation type="submission" date="2023-03" db="EMBL/GenBank/DDBJ databases">
        <title>Edaphobacter sp.</title>
        <authorList>
            <person name="Huber K.J."/>
            <person name="Papendorf J."/>
            <person name="Pilke C."/>
            <person name="Bunk B."/>
            <person name="Sproeer C."/>
            <person name="Pester M."/>
        </authorList>
    </citation>
    <scope>NUCLEOTIDE SEQUENCE</scope>
    <source>
        <strain evidence="2">DSM 110680</strain>
    </source>
</reference>
<feature type="chain" id="PRO_5043772726" description="DUF4252 domain-containing protein" evidence="1">
    <location>
        <begin position="23"/>
        <end position="169"/>
    </location>
</feature>
<dbReference type="RefSeq" id="WP_348263837.1">
    <property type="nucleotide sequence ID" value="NZ_CP121196.1"/>
</dbReference>
<evidence type="ECO:0008006" key="3">
    <source>
        <dbReference type="Google" id="ProtNLM"/>
    </source>
</evidence>
<gene>
    <name evidence="2" type="ORF">P8935_04570</name>
</gene>
<dbReference type="AlphaFoldDB" id="A0AAU7DMK0"/>
<accession>A0AAU7DMK0</accession>
<feature type="signal peptide" evidence="1">
    <location>
        <begin position="1"/>
        <end position="22"/>
    </location>
</feature>
<protein>
    <recommendedName>
        <fullName evidence="3">DUF4252 domain-containing protein</fullName>
    </recommendedName>
</protein>
<evidence type="ECO:0000313" key="2">
    <source>
        <dbReference type="EMBL" id="XBH18611.1"/>
    </source>
</evidence>
<dbReference type="EMBL" id="CP121196">
    <property type="protein sequence ID" value="XBH18611.1"/>
    <property type="molecule type" value="Genomic_DNA"/>
</dbReference>
<name>A0AAU7DMK0_9BACT</name>
<organism evidence="2">
    <name type="scientific">Telmatobacter sp. DSM 110680</name>
    <dbReference type="NCBI Taxonomy" id="3036704"/>
    <lineage>
        <taxon>Bacteria</taxon>
        <taxon>Pseudomonadati</taxon>
        <taxon>Acidobacteriota</taxon>
        <taxon>Terriglobia</taxon>
        <taxon>Terriglobales</taxon>
        <taxon>Acidobacteriaceae</taxon>
        <taxon>Telmatobacter</taxon>
    </lineage>
</organism>
<keyword evidence="1" id="KW-0732">Signal</keyword>
<evidence type="ECO:0000256" key="1">
    <source>
        <dbReference type="SAM" id="SignalP"/>
    </source>
</evidence>
<sequence>MKRLILIPICFVALAVPVVVLASGAQGGFDSVVNSIETKYHVHAQRIPFLGLISLISHKATDGGVNGMHVAEIDDFHADVDGEELNKMVQQKLGSEWERVIRETSRKGNSQTMIYMHPEGQRMGLFVLDLDGHEMDVVQVSVDPNHLSENIGKYAHHHRDDGDHDDDSD</sequence>